<evidence type="ECO:0000259" key="2">
    <source>
        <dbReference type="Pfam" id="PF24181"/>
    </source>
</evidence>
<sequence>MILAKEVAFFNYIKPFCIKLSNLLLQPSINFNKNSIQITNSLNELNSALNDSIDKFDLIEFNQNFLFFKNDKIPEYIFLPINFLLNFATNNDNDNNNNGNKDKNKINLLSIQIELILKILDFLFIYTNWNIYIPPSQNNNNSNHDNDNDNDSSKRADFFPLLLYLTFDLNNQSHSNNHNDDNINLIELEKSYDTKLAGLKTIQSYLITIDNYDTLILSQSQLNPDLNDSNNSSSLLFISSQKNLILSSNLISHLLSIIQFSTSNIQIQLASIHLLDFLFQSTFHKNPNHLFKILPGTISIFNKILSKNQILNNSNRTIKKFNSTVLIQILNIFSTLLTIVINDNDLNHILLSIENDANTNNQHNQESQSNETNKMKETKETNQINEINKSWLLYTSKQIKIVFLNISNSNLLKNNSKLLLKKALLSLYDNVIKNSVLSLIDSIPIIIISISYLCDINTINNENVIIDNQLISKGLELLSFIYNNNNPRVSNLITDSLSNSIDNLSNFLHKSDQDILSSYLNSTLFLIDIFNKNQIKKKNNQLQNLLKNSIITIKEELSSSIINQKILINQKNSTSKLKLLSSSTSFNSLSYSSSLSLISKYTPNLVQDEFSNLTLSKKESLYLDKLQNLHNEIENLFFFIFNKKTETSLSNLLVNIGKNENSLSIIENLLINSGISILDKSLTIYLASKILTGYNQFLNKTGNQDIQNYDNDNDIDQYLNFEEASDYSSIENVESNRQELVSFTLNILEVTKEIFEETSTIAPDFLLEIIHSISLNSIGTCCEILGESFKFELSDYLYPIIDGLASNSETIRNIAQQNCLLISKICYDYSVHNLIFENCDYLLDSVSIRLTSSTITPRTATVLMVLVKISGSEILPYLDDILNSMFVLLDMYHGYAVLCQGFFAVFDVILDAINEKYLKNYDFYGYFENLDKDLKKIQDPWGMKSISDLVSFVSFGKNDMSVEKQYGDLKDDGDDENDTDSDDESVDESVDGSMGEEDDQKNIERKWESSTPKSLYLLVSQICSYCIRLYQHPSINLKISILMILKKVIRILSTNFNELLPVLSSLWPFVSSSCIQNSDLRMKLNGLILFQEMIKYSGSFLSKQYLEFWESIKKSLYANDGNLNINYKNKNKNKTQMINKQVLIIPGISLKCQEILVEVLVSGIRGFGNLIESEKLQEIIEYCCHFIKNENEEYDAKFGNFSDLAWYNLNKKTLNENKQDFFESDLKLKLRSKIYSY</sequence>
<dbReference type="AlphaFoldDB" id="A0A1D2VFY6"/>
<gene>
    <name evidence="3" type="ORF">ASCRUDRAFT_155147</name>
</gene>
<dbReference type="OrthoDB" id="6781668at2759"/>
<dbReference type="InParanoid" id="A0A1D2VFY6"/>
<dbReference type="Pfam" id="PF21547">
    <property type="entry name" value="TTI1"/>
    <property type="match status" value="1"/>
</dbReference>
<accession>A0A1D2VFY6</accession>
<dbReference type="PANTHER" id="PTHR18460:SF3">
    <property type="entry name" value="TELO2-INTERACTING PROTEIN 1 HOMOLOG"/>
    <property type="match status" value="1"/>
</dbReference>
<proteinExistence type="predicted"/>
<feature type="region of interest" description="Disordered" evidence="1">
    <location>
        <begin position="966"/>
        <end position="1006"/>
    </location>
</feature>
<protein>
    <recommendedName>
        <fullName evidence="2">TTI1 C-terminal TPR domain-containing protein</fullName>
    </recommendedName>
</protein>
<dbReference type="InterPro" id="IPR016024">
    <property type="entry name" value="ARM-type_fold"/>
</dbReference>
<reference evidence="4" key="1">
    <citation type="submission" date="2016-05" db="EMBL/GenBank/DDBJ databases">
        <title>Comparative genomics of biotechnologically important yeasts.</title>
        <authorList>
            <consortium name="DOE Joint Genome Institute"/>
            <person name="Riley R."/>
            <person name="Haridas S."/>
            <person name="Wolfe K.H."/>
            <person name="Lopes M.R."/>
            <person name="Hittinger C.T."/>
            <person name="Goker M."/>
            <person name="Salamov A."/>
            <person name="Wisecaver J."/>
            <person name="Long T.M."/>
            <person name="Aerts A.L."/>
            <person name="Barry K."/>
            <person name="Choi C."/>
            <person name="Clum A."/>
            <person name="Coughlan A.Y."/>
            <person name="Deshpande S."/>
            <person name="Douglass A.P."/>
            <person name="Hanson S.J."/>
            <person name="Klenk H.-P."/>
            <person name="Labutti K."/>
            <person name="Lapidus A."/>
            <person name="Lindquist E."/>
            <person name="Lipzen A."/>
            <person name="Meier-Kolthoff J.P."/>
            <person name="Ohm R.A."/>
            <person name="Otillar R.P."/>
            <person name="Pangilinan J."/>
            <person name="Peng Y."/>
            <person name="Rokas A."/>
            <person name="Rosa C.A."/>
            <person name="Scheuner C."/>
            <person name="Sibirny A.A."/>
            <person name="Slot J.C."/>
            <person name="Stielow J.B."/>
            <person name="Sun H."/>
            <person name="Kurtzman C.P."/>
            <person name="Blackwell M."/>
            <person name="Grigoriev I.V."/>
            <person name="Jeffries T.W."/>
        </authorList>
    </citation>
    <scope>NUCLEOTIDE SEQUENCE [LARGE SCALE GENOMIC DNA]</scope>
    <source>
        <strain evidence="4">DSM 1968</strain>
    </source>
</reference>
<dbReference type="InterPro" id="IPR057567">
    <property type="entry name" value="TPR_TTI1_C"/>
</dbReference>
<dbReference type="EMBL" id="KV454482">
    <property type="protein sequence ID" value="ODV60571.1"/>
    <property type="molecule type" value="Genomic_DNA"/>
</dbReference>
<evidence type="ECO:0000313" key="3">
    <source>
        <dbReference type="EMBL" id="ODV60571.1"/>
    </source>
</evidence>
<feature type="compositionally biased region" description="Acidic residues" evidence="1">
    <location>
        <begin position="971"/>
        <end position="999"/>
    </location>
</feature>
<name>A0A1D2VFY6_9ASCO</name>
<dbReference type="FunCoup" id="A0A1D2VFY6">
    <property type="interactions" value="617"/>
</dbReference>
<keyword evidence="4" id="KW-1185">Reference proteome</keyword>
<evidence type="ECO:0000313" key="4">
    <source>
        <dbReference type="Proteomes" id="UP000095038"/>
    </source>
</evidence>
<feature type="region of interest" description="Disordered" evidence="1">
    <location>
        <begin position="360"/>
        <end position="380"/>
    </location>
</feature>
<dbReference type="PANTHER" id="PTHR18460">
    <property type="entry name" value="TEL2 INTERACTING PROTEIN 1 TTI1 FAMILY MEMBER"/>
    <property type="match status" value="1"/>
</dbReference>
<evidence type="ECO:0000256" key="1">
    <source>
        <dbReference type="SAM" id="MobiDB-lite"/>
    </source>
</evidence>
<dbReference type="STRING" id="1344418.A0A1D2VFY6"/>
<dbReference type="InterPro" id="IPR052587">
    <property type="entry name" value="TELO2-interacting_protein_1"/>
</dbReference>
<dbReference type="Pfam" id="PF24181">
    <property type="entry name" value="TPR_TTI1_C"/>
    <property type="match status" value="1"/>
</dbReference>
<feature type="domain" description="TTI1 C-terminal TPR" evidence="2">
    <location>
        <begin position="975"/>
        <end position="1154"/>
    </location>
</feature>
<dbReference type="GeneID" id="30962974"/>
<organism evidence="3 4">
    <name type="scientific">Ascoidea rubescens DSM 1968</name>
    <dbReference type="NCBI Taxonomy" id="1344418"/>
    <lineage>
        <taxon>Eukaryota</taxon>
        <taxon>Fungi</taxon>
        <taxon>Dikarya</taxon>
        <taxon>Ascomycota</taxon>
        <taxon>Saccharomycotina</taxon>
        <taxon>Saccharomycetes</taxon>
        <taxon>Ascoideaceae</taxon>
        <taxon>Ascoidea</taxon>
    </lineage>
</organism>
<dbReference type="InterPro" id="IPR049362">
    <property type="entry name" value="TTI1_rpt"/>
</dbReference>
<dbReference type="RefSeq" id="XP_020046878.1">
    <property type="nucleotide sequence ID" value="XM_020189338.1"/>
</dbReference>
<dbReference type="SUPFAM" id="SSF48371">
    <property type="entry name" value="ARM repeat"/>
    <property type="match status" value="2"/>
</dbReference>
<dbReference type="GO" id="GO:0005737">
    <property type="term" value="C:cytoplasm"/>
    <property type="evidence" value="ECO:0007669"/>
    <property type="project" value="TreeGrafter"/>
</dbReference>
<feature type="compositionally biased region" description="Low complexity" evidence="1">
    <location>
        <begin position="360"/>
        <end position="372"/>
    </location>
</feature>
<dbReference type="Proteomes" id="UP000095038">
    <property type="component" value="Unassembled WGS sequence"/>
</dbReference>